<keyword evidence="2" id="KW-1185">Reference proteome</keyword>
<sequence length="89" mass="10374">MAHHQTDPAAYGWFYQSRVEFWQHPTGVKLDNYPTTGTVKTSMEHPVQGKTQMFRRHLSKWEFQQVLANPRAHTGKGYQTKASKYYSGK</sequence>
<evidence type="ECO:0000313" key="1">
    <source>
        <dbReference type="EMBL" id="PRW50802.1"/>
    </source>
</evidence>
<dbReference type="AlphaFoldDB" id="A0A2P6TN96"/>
<accession>A0A2P6TN96</accession>
<reference evidence="1 2" key="1">
    <citation type="journal article" date="2018" name="Plant J.">
        <title>Genome sequences of Chlorella sorokiniana UTEX 1602 and Micractinium conductrix SAG 241.80: implications to maltose excretion by a green alga.</title>
        <authorList>
            <person name="Arriola M.B."/>
            <person name="Velmurugan N."/>
            <person name="Zhang Y."/>
            <person name="Plunkett M.H."/>
            <person name="Hondzo H."/>
            <person name="Barney B.M."/>
        </authorList>
    </citation>
    <scope>NUCLEOTIDE SEQUENCE [LARGE SCALE GENOMIC DNA]</scope>
    <source>
        <strain evidence="2">UTEX 1602</strain>
    </source>
</reference>
<name>A0A2P6TN96_CHLSO</name>
<dbReference type="Proteomes" id="UP000239899">
    <property type="component" value="Unassembled WGS sequence"/>
</dbReference>
<gene>
    <name evidence="1" type="ORF">C2E21_5584</name>
</gene>
<protein>
    <submittedName>
        <fullName evidence="1">Uncharacterized protein</fullName>
    </submittedName>
</protein>
<proteinExistence type="predicted"/>
<organism evidence="1 2">
    <name type="scientific">Chlorella sorokiniana</name>
    <name type="common">Freshwater green alga</name>
    <dbReference type="NCBI Taxonomy" id="3076"/>
    <lineage>
        <taxon>Eukaryota</taxon>
        <taxon>Viridiplantae</taxon>
        <taxon>Chlorophyta</taxon>
        <taxon>core chlorophytes</taxon>
        <taxon>Trebouxiophyceae</taxon>
        <taxon>Chlorellales</taxon>
        <taxon>Chlorellaceae</taxon>
        <taxon>Chlorella clade</taxon>
        <taxon>Chlorella</taxon>
    </lineage>
</organism>
<dbReference type="OrthoDB" id="509720at2759"/>
<evidence type="ECO:0000313" key="2">
    <source>
        <dbReference type="Proteomes" id="UP000239899"/>
    </source>
</evidence>
<comment type="caution">
    <text evidence="1">The sequence shown here is derived from an EMBL/GenBank/DDBJ whole genome shotgun (WGS) entry which is preliminary data.</text>
</comment>
<dbReference type="EMBL" id="LHPG02000010">
    <property type="protein sequence ID" value="PRW50802.1"/>
    <property type="molecule type" value="Genomic_DNA"/>
</dbReference>